<accession>A0A9J7IR69</accession>
<dbReference type="Proteomes" id="UP000301870">
    <property type="component" value="Chromosome 17"/>
</dbReference>
<dbReference type="InterPro" id="IPR008472">
    <property type="entry name" value="DUF753"/>
</dbReference>
<dbReference type="GeneID" id="111353939"/>
<dbReference type="Pfam" id="PF05444">
    <property type="entry name" value="DUF753"/>
    <property type="match status" value="1"/>
</dbReference>
<proteinExistence type="predicted"/>
<feature type="compositionally biased region" description="Pro residues" evidence="1">
    <location>
        <begin position="166"/>
        <end position="182"/>
    </location>
</feature>
<protein>
    <submittedName>
        <fullName evidence="5">Uncharacterized protein LOC111353939</fullName>
    </submittedName>
</protein>
<dbReference type="KEGG" id="sliu:111353939"/>
<feature type="signal peptide" evidence="2">
    <location>
        <begin position="1"/>
        <end position="18"/>
    </location>
</feature>
<dbReference type="SUPFAM" id="SSF57302">
    <property type="entry name" value="Snake toxin-like"/>
    <property type="match status" value="1"/>
</dbReference>
<keyword evidence="4" id="KW-1185">Reference proteome</keyword>
<reference evidence="5" key="1">
    <citation type="submission" date="2025-08" db="UniProtKB">
        <authorList>
            <consortium name="RefSeq"/>
        </authorList>
    </citation>
    <scope>IDENTIFICATION</scope>
    <source>
        <strain evidence="5">Ishihara</strain>
        <tissue evidence="5">Whole body</tissue>
    </source>
</reference>
<name>A0A9J7IR69_SPOLT</name>
<dbReference type="InterPro" id="IPR045860">
    <property type="entry name" value="Snake_toxin-like_sf"/>
</dbReference>
<evidence type="ECO:0000256" key="1">
    <source>
        <dbReference type="SAM" id="MobiDB-lite"/>
    </source>
</evidence>
<sequence length="481" mass="53627">MKLFILTVFCNLLSLGSLQETYKEHDYHLSPSEVGKSSGSEWPVQTYNTFGGSVYDRIARASVPKKPCTRRSNSGDDPISSPLPPKETELNTVIVASTPKPQPKSLRNRANNLNAADSYSKPKLPDDSIHKSRNSITITNPVIDSFEENHRQILTKDDEDDTTEPLPVPLLHPMPVTAPLPNPTRRNLNQSPNNKSYPPKLVSPIHNVPNTENENQLISTLNSATVPRTEYNPPLTSDSNPLKTYNSLPEFVAKSEPEAALTVSNKCDQDKEVEDIGNTRRSMSNHDDGEKFPNKETHAQYREPNTDNENAMASVLNAEKSSKSDDPVLLDKTKLLRERTESHVRRPQYSERRNEIMEPTKGDGVVNMGQSSLMMMQTDRICYACSTANNPSCTAPDRRTTVKYCRKENNACITKTFGKGNTFTLIRDCGKTCDDADASLLMPRYKTCSICHSDLCNGAYSINGHSILFAFILTALVKYLN</sequence>
<feature type="domain" description="DUF753" evidence="3">
    <location>
        <begin position="382"/>
        <end position="457"/>
    </location>
</feature>
<organism evidence="4 5">
    <name type="scientific">Spodoptera litura</name>
    <name type="common">Asian cotton leafworm</name>
    <dbReference type="NCBI Taxonomy" id="69820"/>
    <lineage>
        <taxon>Eukaryota</taxon>
        <taxon>Metazoa</taxon>
        <taxon>Ecdysozoa</taxon>
        <taxon>Arthropoda</taxon>
        <taxon>Hexapoda</taxon>
        <taxon>Insecta</taxon>
        <taxon>Pterygota</taxon>
        <taxon>Neoptera</taxon>
        <taxon>Endopterygota</taxon>
        <taxon>Lepidoptera</taxon>
        <taxon>Glossata</taxon>
        <taxon>Ditrysia</taxon>
        <taxon>Noctuoidea</taxon>
        <taxon>Noctuidae</taxon>
        <taxon>Amphipyrinae</taxon>
        <taxon>Spodoptera</taxon>
    </lineage>
</organism>
<feature type="region of interest" description="Disordered" evidence="1">
    <location>
        <begin position="113"/>
        <end position="135"/>
    </location>
</feature>
<evidence type="ECO:0000256" key="2">
    <source>
        <dbReference type="SAM" id="SignalP"/>
    </source>
</evidence>
<dbReference type="CDD" id="cd00117">
    <property type="entry name" value="TFP"/>
    <property type="match status" value="1"/>
</dbReference>
<dbReference type="OrthoDB" id="7431433at2759"/>
<dbReference type="RefSeq" id="XP_022822929.1">
    <property type="nucleotide sequence ID" value="XM_022967161.1"/>
</dbReference>
<dbReference type="AlphaFoldDB" id="A0A9J7IR69"/>
<feature type="region of interest" description="Disordered" evidence="1">
    <location>
        <begin position="63"/>
        <end position="87"/>
    </location>
</feature>
<evidence type="ECO:0000259" key="3">
    <source>
        <dbReference type="Pfam" id="PF05444"/>
    </source>
</evidence>
<feature type="chain" id="PRO_5039886748" evidence="2">
    <location>
        <begin position="19"/>
        <end position="481"/>
    </location>
</feature>
<gene>
    <name evidence="5" type="primary">LOC111353939</name>
</gene>
<feature type="region of interest" description="Disordered" evidence="1">
    <location>
        <begin position="156"/>
        <end position="200"/>
    </location>
</feature>
<evidence type="ECO:0000313" key="5">
    <source>
        <dbReference type="RefSeq" id="XP_022822929.1"/>
    </source>
</evidence>
<feature type="compositionally biased region" description="Polar residues" evidence="1">
    <location>
        <begin position="184"/>
        <end position="196"/>
    </location>
</feature>
<keyword evidence="2" id="KW-0732">Signal</keyword>
<evidence type="ECO:0000313" key="4">
    <source>
        <dbReference type="Proteomes" id="UP000301870"/>
    </source>
</evidence>